<evidence type="ECO:0000313" key="4">
    <source>
        <dbReference type="Proteomes" id="UP000632289"/>
    </source>
</evidence>
<keyword evidence="4" id="KW-1185">Reference proteome</keyword>
<dbReference type="InterPro" id="IPR050229">
    <property type="entry name" value="GlpE_sulfurtransferase"/>
</dbReference>
<dbReference type="CDD" id="cd00158">
    <property type="entry name" value="RHOD"/>
    <property type="match status" value="1"/>
</dbReference>
<dbReference type="Pfam" id="PF00581">
    <property type="entry name" value="Rhodanese"/>
    <property type="match status" value="1"/>
</dbReference>
<dbReference type="PROSITE" id="PS50206">
    <property type="entry name" value="RHODANESE_3"/>
    <property type="match status" value="1"/>
</dbReference>
<name>A0A927F0P1_9ACTN</name>
<dbReference type="Gene3D" id="3.40.250.10">
    <property type="entry name" value="Rhodanese-like domain"/>
    <property type="match status" value="1"/>
</dbReference>
<dbReference type="InterPro" id="IPR001763">
    <property type="entry name" value="Rhodanese-like_dom"/>
</dbReference>
<gene>
    <name evidence="3" type="ORF">IF129_11695</name>
</gene>
<feature type="domain" description="Rhodanese" evidence="2">
    <location>
        <begin position="20"/>
        <end position="109"/>
    </location>
</feature>
<sequence>MCPRPEPDRLTPEQAHRRSSHGDAVLLDVRETDEWNAGHVPGAVHLPLSRLATGAALPPAAGDGPVVAICRSGRRSRQAAELLAERGVDATDVVGGMVAWSRAGLPVAPPGRGGAGG</sequence>
<dbReference type="PANTHER" id="PTHR43031:SF1">
    <property type="entry name" value="PYRIDINE NUCLEOTIDE-DISULPHIDE OXIDOREDUCTASE"/>
    <property type="match status" value="1"/>
</dbReference>
<evidence type="ECO:0000313" key="3">
    <source>
        <dbReference type="EMBL" id="MBD3932212.1"/>
    </source>
</evidence>
<dbReference type="InterPro" id="IPR036873">
    <property type="entry name" value="Rhodanese-like_dom_sf"/>
</dbReference>
<comment type="caution">
    <text evidence="3">The sequence shown here is derived from an EMBL/GenBank/DDBJ whole genome shotgun (WGS) entry which is preliminary data.</text>
</comment>
<evidence type="ECO:0000256" key="1">
    <source>
        <dbReference type="SAM" id="MobiDB-lite"/>
    </source>
</evidence>
<dbReference type="Proteomes" id="UP000632289">
    <property type="component" value="Unassembled WGS sequence"/>
</dbReference>
<dbReference type="SUPFAM" id="SSF52821">
    <property type="entry name" value="Rhodanese/Cell cycle control phosphatase"/>
    <property type="match status" value="1"/>
</dbReference>
<reference evidence="3" key="1">
    <citation type="submission" date="2020-09" db="EMBL/GenBank/DDBJ databases">
        <title>Secondary metabolite and genome analysis of marine Streptomyces chumphonensis KK1-2T.</title>
        <authorList>
            <person name="Phongsopitanun W."/>
            <person name="Kanchanasin P."/>
            <person name="Pittayakhajonwut P."/>
            <person name="Suwanborirux K."/>
            <person name="Tanasupawat S."/>
        </authorList>
    </citation>
    <scope>NUCLEOTIDE SEQUENCE</scope>
    <source>
        <strain evidence="3">KK1-2</strain>
    </source>
</reference>
<dbReference type="SMART" id="SM00450">
    <property type="entry name" value="RHOD"/>
    <property type="match status" value="1"/>
</dbReference>
<organism evidence="3 4">
    <name type="scientific">Streptomyces chumphonensis</name>
    <dbReference type="NCBI Taxonomy" id="1214925"/>
    <lineage>
        <taxon>Bacteria</taxon>
        <taxon>Bacillati</taxon>
        <taxon>Actinomycetota</taxon>
        <taxon>Actinomycetes</taxon>
        <taxon>Kitasatosporales</taxon>
        <taxon>Streptomycetaceae</taxon>
        <taxon>Streptomyces</taxon>
    </lineage>
</organism>
<protein>
    <submittedName>
        <fullName evidence="3">Rhodanese-like domain-containing protein</fullName>
    </submittedName>
</protein>
<accession>A0A927F0P1</accession>
<feature type="compositionally biased region" description="Basic and acidic residues" evidence="1">
    <location>
        <begin position="1"/>
        <end position="16"/>
    </location>
</feature>
<feature type="region of interest" description="Disordered" evidence="1">
    <location>
        <begin position="1"/>
        <end position="23"/>
    </location>
</feature>
<dbReference type="AlphaFoldDB" id="A0A927F0P1"/>
<proteinExistence type="predicted"/>
<dbReference type="RefSeq" id="WP_191209491.1">
    <property type="nucleotide sequence ID" value="NZ_BAABKL010000050.1"/>
</dbReference>
<dbReference type="PANTHER" id="PTHR43031">
    <property type="entry name" value="FAD-DEPENDENT OXIDOREDUCTASE"/>
    <property type="match status" value="1"/>
</dbReference>
<dbReference type="EMBL" id="JACXYU010000004">
    <property type="protein sequence ID" value="MBD3932212.1"/>
    <property type="molecule type" value="Genomic_DNA"/>
</dbReference>
<evidence type="ECO:0000259" key="2">
    <source>
        <dbReference type="PROSITE" id="PS50206"/>
    </source>
</evidence>